<evidence type="ECO:0000256" key="7">
    <source>
        <dbReference type="ARBA" id="ARBA00023136"/>
    </source>
</evidence>
<dbReference type="InterPro" id="IPR017871">
    <property type="entry name" value="ABC_transporter-like_CS"/>
</dbReference>
<evidence type="ECO:0000313" key="10">
    <source>
        <dbReference type="EMBL" id="OGC34938.1"/>
    </source>
</evidence>
<dbReference type="InterPro" id="IPR027417">
    <property type="entry name" value="P-loop_NTPase"/>
</dbReference>
<dbReference type="EMBL" id="MEUI01000011">
    <property type="protein sequence ID" value="OGC34938.1"/>
    <property type="molecule type" value="Genomic_DNA"/>
</dbReference>
<dbReference type="InterPro" id="IPR003439">
    <property type="entry name" value="ABC_transporter-like_ATP-bd"/>
</dbReference>
<dbReference type="CDD" id="cd03257">
    <property type="entry name" value="ABC_NikE_OppD_transporters"/>
    <property type="match status" value="1"/>
</dbReference>
<evidence type="ECO:0000256" key="2">
    <source>
        <dbReference type="ARBA" id="ARBA00005417"/>
    </source>
</evidence>
<keyword evidence="3" id="KW-0813">Transport</keyword>
<dbReference type="SUPFAM" id="SSF52540">
    <property type="entry name" value="P-loop containing nucleoside triphosphate hydrolases"/>
    <property type="match status" value="1"/>
</dbReference>
<comment type="similarity">
    <text evidence="2">Belongs to the ABC transporter superfamily.</text>
</comment>
<dbReference type="InterPro" id="IPR003593">
    <property type="entry name" value="AAA+_ATPase"/>
</dbReference>
<name>A0A1F4TQI7_UNCSA</name>
<organism evidence="10 11">
    <name type="scientific">candidate division WOR-1 bacterium RIFOXYC2_FULL_41_25</name>
    <dbReference type="NCBI Taxonomy" id="1802586"/>
    <lineage>
        <taxon>Bacteria</taxon>
        <taxon>Bacillati</taxon>
        <taxon>Saganbacteria</taxon>
    </lineage>
</organism>
<accession>A0A1F4TQI7</accession>
<evidence type="ECO:0000259" key="9">
    <source>
        <dbReference type="PROSITE" id="PS50893"/>
    </source>
</evidence>
<evidence type="ECO:0000256" key="6">
    <source>
        <dbReference type="ARBA" id="ARBA00022840"/>
    </source>
</evidence>
<dbReference type="PROSITE" id="PS50893">
    <property type="entry name" value="ABC_TRANSPORTER_2"/>
    <property type="match status" value="1"/>
</dbReference>
<dbReference type="GO" id="GO:0016887">
    <property type="term" value="F:ATP hydrolysis activity"/>
    <property type="evidence" value="ECO:0007669"/>
    <property type="project" value="InterPro"/>
</dbReference>
<dbReference type="PANTHER" id="PTHR43297">
    <property type="entry name" value="OLIGOPEPTIDE TRANSPORT ATP-BINDING PROTEIN APPD"/>
    <property type="match status" value="1"/>
</dbReference>
<dbReference type="GO" id="GO:0005886">
    <property type="term" value="C:plasma membrane"/>
    <property type="evidence" value="ECO:0007669"/>
    <property type="project" value="UniProtKB-SubCell"/>
</dbReference>
<gene>
    <name evidence="10" type="ORF">A2462_05015</name>
</gene>
<dbReference type="AlphaFoldDB" id="A0A1F4TQI7"/>
<dbReference type="GO" id="GO:0005524">
    <property type="term" value="F:ATP binding"/>
    <property type="evidence" value="ECO:0007669"/>
    <property type="project" value="UniProtKB-KW"/>
</dbReference>
<reference evidence="10 11" key="1">
    <citation type="journal article" date="2016" name="Nat. Commun.">
        <title>Thousands of microbial genomes shed light on interconnected biogeochemical processes in an aquifer system.</title>
        <authorList>
            <person name="Anantharaman K."/>
            <person name="Brown C.T."/>
            <person name="Hug L.A."/>
            <person name="Sharon I."/>
            <person name="Castelle C.J."/>
            <person name="Probst A.J."/>
            <person name="Thomas B.C."/>
            <person name="Singh A."/>
            <person name="Wilkins M.J."/>
            <person name="Karaoz U."/>
            <person name="Brodie E.L."/>
            <person name="Williams K.H."/>
            <person name="Hubbard S.S."/>
            <person name="Banfield J.F."/>
        </authorList>
    </citation>
    <scope>NUCLEOTIDE SEQUENCE [LARGE SCALE GENOMIC DNA]</scope>
</reference>
<evidence type="ECO:0000256" key="4">
    <source>
        <dbReference type="ARBA" id="ARBA00022475"/>
    </source>
</evidence>
<evidence type="ECO:0000256" key="8">
    <source>
        <dbReference type="SAM" id="MobiDB-lite"/>
    </source>
</evidence>
<evidence type="ECO:0000313" key="11">
    <source>
        <dbReference type="Proteomes" id="UP000177309"/>
    </source>
</evidence>
<keyword evidence="5" id="KW-0547">Nucleotide-binding</keyword>
<proteinExistence type="inferred from homology"/>
<dbReference type="InterPro" id="IPR050388">
    <property type="entry name" value="ABC_Ni/Peptide_Import"/>
</dbReference>
<feature type="region of interest" description="Disordered" evidence="8">
    <location>
        <begin position="262"/>
        <end position="281"/>
    </location>
</feature>
<dbReference type="FunFam" id="3.40.50.300:FF:000016">
    <property type="entry name" value="Oligopeptide ABC transporter ATP-binding component"/>
    <property type="match status" value="1"/>
</dbReference>
<keyword evidence="6 10" id="KW-0067">ATP-binding</keyword>
<dbReference type="Proteomes" id="UP000177309">
    <property type="component" value="Unassembled WGS sequence"/>
</dbReference>
<comment type="caution">
    <text evidence="10">The sequence shown here is derived from an EMBL/GenBank/DDBJ whole genome shotgun (WGS) entry which is preliminary data.</text>
</comment>
<keyword evidence="4" id="KW-1003">Cell membrane</keyword>
<sequence length="281" mass="30951">MLEVKNLSTYFKQGDSTVKAVDNVSFSVAKGEILGLVGESGSGKSTIAHSILKLIPASASVSGEIIFENRNLLQLAEPELIKIRGSKISMIFQDPFTSLNPVLTIGEQIAEVLRFHQGMNRQQARDRAIELLETVRIRNSGLRVRDYPHQFSGGMQQRVMIAIALACEPEFLIADEPTTALDVTIQAEILRLIVELKEKFNLGIMYITHNFGIVKNICQRVVVLNKGRVVEEGETGQIFSNPQQAYTQRLIECLRVLTHPPTPSLSKRGGGVLSADGGELL</sequence>
<comment type="subcellular location">
    <subcellularLocation>
        <location evidence="1">Cell membrane</location>
        <topology evidence="1">Peripheral membrane protein</topology>
    </subcellularLocation>
</comment>
<dbReference type="Pfam" id="PF00005">
    <property type="entry name" value="ABC_tran"/>
    <property type="match status" value="1"/>
</dbReference>
<feature type="domain" description="ABC transporter" evidence="9">
    <location>
        <begin position="2"/>
        <end position="251"/>
    </location>
</feature>
<evidence type="ECO:0000256" key="5">
    <source>
        <dbReference type="ARBA" id="ARBA00022741"/>
    </source>
</evidence>
<dbReference type="PROSITE" id="PS00211">
    <property type="entry name" value="ABC_TRANSPORTER_1"/>
    <property type="match status" value="1"/>
</dbReference>
<dbReference type="PANTHER" id="PTHR43297:SF2">
    <property type="entry name" value="DIPEPTIDE TRANSPORT ATP-BINDING PROTEIN DPPD"/>
    <property type="match status" value="1"/>
</dbReference>
<keyword evidence="7" id="KW-0472">Membrane</keyword>
<dbReference type="Gene3D" id="3.40.50.300">
    <property type="entry name" value="P-loop containing nucleotide triphosphate hydrolases"/>
    <property type="match status" value="1"/>
</dbReference>
<evidence type="ECO:0000256" key="1">
    <source>
        <dbReference type="ARBA" id="ARBA00004202"/>
    </source>
</evidence>
<evidence type="ECO:0000256" key="3">
    <source>
        <dbReference type="ARBA" id="ARBA00022448"/>
    </source>
</evidence>
<dbReference type="SMART" id="SM00382">
    <property type="entry name" value="AAA"/>
    <property type="match status" value="1"/>
</dbReference>
<protein>
    <submittedName>
        <fullName evidence="10">Dipeptide/oligopeptide/nickel ABC transporter ATP-binding protein</fullName>
    </submittedName>
</protein>